<organism evidence="1 2">
    <name type="scientific">Dermacentor silvarum</name>
    <name type="common">Tick</name>
    <dbReference type="NCBI Taxonomy" id="543639"/>
    <lineage>
        <taxon>Eukaryota</taxon>
        <taxon>Metazoa</taxon>
        <taxon>Ecdysozoa</taxon>
        <taxon>Arthropoda</taxon>
        <taxon>Chelicerata</taxon>
        <taxon>Arachnida</taxon>
        <taxon>Acari</taxon>
        <taxon>Parasitiformes</taxon>
        <taxon>Ixodida</taxon>
        <taxon>Ixodoidea</taxon>
        <taxon>Ixodidae</taxon>
        <taxon>Rhipicephalinae</taxon>
        <taxon>Dermacentor</taxon>
    </lineage>
</organism>
<reference evidence="1" key="1">
    <citation type="submission" date="2020-05" db="EMBL/GenBank/DDBJ databases">
        <title>Large-scale comparative analyses of tick genomes elucidate their genetic diversity and vector capacities.</title>
        <authorList>
            <person name="Jia N."/>
            <person name="Wang J."/>
            <person name="Shi W."/>
            <person name="Du L."/>
            <person name="Sun Y."/>
            <person name="Zhan W."/>
            <person name="Jiang J."/>
            <person name="Wang Q."/>
            <person name="Zhang B."/>
            <person name="Ji P."/>
            <person name="Sakyi L.B."/>
            <person name="Cui X."/>
            <person name="Yuan T."/>
            <person name="Jiang B."/>
            <person name="Yang W."/>
            <person name="Lam T.T.-Y."/>
            <person name="Chang Q."/>
            <person name="Ding S."/>
            <person name="Wang X."/>
            <person name="Zhu J."/>
            <person name="Ruan X."/>
            <person name="Zhao L."/>
            <person name="Wei J."/>
            <person name="Que T."/>
            <person name="Du C."/>
            <person name="Cheng J."/>
            <person name="Dai P."/>
            <person name="Han X."/>
            <person name="Huang E."/>
            <person name="Gao Y."/>
            <person name="Liu J."/>
            <person name="Shao H."/>
            <person name="Ye R."/>
            <person name="Li L."/>
            <person name="Wei W."/>
            <person name="Wang X."/>
            <person name="Wang C."/>
            <person name="Yang T."/>
            <person name="Huo Q."/>
            <person name="Li W."/>
            <person name="Guo W."/>
            <person name="Chen H."/>
            <person name="Zhou L."/>
            <person name="Ni X."/>
            <person name="Tian J."/>
            <person name="Zhou Y."/>
            <person name="Sheng Y."/>
            <person name="Liu T."/>
            <person name="Pan Y."/>
            <person name="Xia L."/>
            <person name="Li J."/>
            <person name="Zhao F."/>
            <person name="Cao W."/>
        </authorList>
    </citation>
    <scope>NUCLEOTIDE SEQUENCE</scope>
    <source>
        <strain evidence="1">Dsil-2018</strain>
    </source>
</reference>
<comment type="caution">
    <text evidence="1">The sequence shown here is derived from an EMBL/GenBank/DDBJ whole genome shotgun (WGS) entry which is preliminary data.</text>
</comment>
<evidence type="ECO:0000313" key="2">
    <source>
        <dbReference type="Proteomes" id="UP000821865"/>
    </source>
</evidence>
<proteinExistence type="predicted"/>
<sequence length="164" mass="17714">MRKLYSVSESSTQGSKTGTKLGAKEGDVKQAAGSNITAFLCAGGVCCGGVLIVVALGTFMYHGRKLDNDVLELLAAEEYEFAGWATVSDVSECSSVVLYQSSTKSLRRLNVTDADYLMTDVNEHGTHCITGVDLPPTEHFKYFRSLVWTEGCLEQEATRASESP</sequence>
<accession>A0ACB8CHP8</accession>
<dbReference type="EMBL" id="CM023476">
    <property type="protein sequence ID" value="KAH7942300.1"/>
    <property type="molecule type" value="Genomic_DNA"/>
</dbReference>
<keyword evidence="2" id="KW-1185">Reference proteome</keyword>
<evidence type="ECO:0000313" key="1">
    <source>
        <dbReference type="EMBL" id="KAH7942300.1"/>
    </source>
</evidence>
<dbReference type="Proteomes" id="UP000821865">
    <property type="component" value="Chromosome 7"/>
</dbReference>
<name>A0ACB8CHP8_DERSI</name>
<protein>
    <submittedName>
        <fullName evidence="1">Uncharacterized protein</fullName>
    </submittedName>
</protein>
<gene>
    <name evidence="1" type="ORF">HPB49_022760</name>
</gene>